<dbReference type="RefSeq" id="WP_283431846.1">
    <property type="nucleotide sequence ID" value="NZ_FXUG01000003.1"/>
</dbReference>
<protein>
    <submittedName>
        <fullName evidence="2">Uncharacterized protein</fullName>
    </submittedName>
</protein>
<comment type="caution">
    <text evidence="2">The sequence shown here is derived from an EMBL/GenBank/DDBJ whole genome shotgun (WGS) entry which is preliminary data.</text>
</comment>
<keyword evidence="3" id="KW-1185">Reference proteome</keyword>
<dbReference type="EMBL" id="FXUG01000003">
    <property type="protein sequence ID" value="SMP50038.1"/>
    <property type="molecule type" value="Genomic_DNA"/>
</dbReference>
<gene>
    <name evidence="2" type="ORF">SAMN06265222_10331</name>
</gene>
<dbReference type="Proteomes" id="UP001158067">
    <property type="component" value="Unassembled WGS sequence"/>
</dbReference>
<feature type="region of interest" description="Disordered" evidence="1">
    <location>
        <begin position="1"/>
        <end position="28"/>
    </location>
</feature>
<evidence type="ECO:0000256" key="1">
    <source>
        <dbReference type="SAM" id="MobiDB-lite"/>
    </source>
</evidence>
<name>A0ABY1PX81_9BACT</name>
<organism evidence="2 3">
    <name type="scientific">Neorhodopirellula lusitana</name>
    <dbReference type="NCBI Taxonomy" id="445327"/>
    <lineage>
        <taxon>Bacteria</taxon>
        <taxon>Pseudomonadati</taxon>
        <taxon>Planctomycetota</taxon>
        <taxon>Planctomycetia</taxon>
        <taxon>Pirellulales</taxon>
        <taxon>Pirellulaceae</taxon>
        <taxon>Neorhodopirellula</taxon>
    </lineage>
</organism>
<proteinExistence type="predicted"/>
<sequence length="132" mass="14870">MPHRIRLRHPWTQQPHSESGADSDAKKQITFTRRFNRPTGLTANDSVELEVNAQQGTVDSIRLNATTLTSLDSTKQVPAKTADNLNPSETVNQSIRVELSKHLEDHNELEVTLYMINGEPQLGEVILWIKSD</sequence>
<evidence type="ECO:0000313" key="3">
    <source>
        <dbReference type="Proteomes" id="UP001158067"/>
    </source>
</evidence>
<evidence type="ECO:0000313" key="2">
    <source>
        <dbReference type="EMBL" id="SMP50038.1"/>
    </source>
</evidence>
<accession>A0ABY1PX81</accession>
<reference evidence="2 3" key="1">
    <citation type="submission" date="2017-05" db="EMBL/GenBank/DDBJ databases">
        <authorList>
            <person name="Varghese N."/>
            <person name="Submissions S."/>
        </authorList>
    </citation>
    <scope>NUCLEOTIDE SEQUENCE [LARGE SCALE GENOMIC DNA]</scope>
    <source>
        <strain evidence="2 3">DSM 25457</strain>
    </source>
</reference>